<organism evidence="2 3">
    <name type="scientific">Araneus ventricosus</name>
    <name type="common">Orbweaver spider</name>
    <name type="synonym">Epeira ventricosa</name>
    <dbReference type="NCBI Taxonomy" id="182803"/>
    <lineage>
        <taxon>Eukaryota</taxon>
        <taxon>Metazoa</taxon>
        <taxon>Ecdysozoa</taxon>
        <taxon>Arthropoda</taxon>
        <taxon>Chelicerata</taxon>
        <taxon>Arachnida</taxon>
        <taxon>Araneae</taxon>
        <taxon>Araneomorphae</taxon>
        <taxon>Entelegynae</taxon>
        <taxon>Araneoidea</taxon>
        <taxon>Araneidae</taxon>
        <taxon>Araneus</taxon>
    </lineage>
</organism>
<keyword evidence="3" id="KW-1185">Reference proteome</keyword>
<feature type="signal peptide" evidence="1">
    <location>
        <begin position="1"/>
        <end position="19"/>
    </location>
</feature>
<comment type="caution">
    <text evidence="2">The sequence shown here is derived from an EMBL/GenBank/DDBJ whole genome shotgun (WGS) entry which is preliminary data.</text>
</comment>
<feature type="chain" id="PRO_5021272960" description="Secreted protein" evidence="1">
    <location>
        <begin position="20"/>
        <end position="105"/>
    </location>
</feature>
<sequence>MFILPALLYLKVLPLFGQCLYHLIVPNKPLPSHAGRAALSRWSSTGLAPFLGKPGQCGYFYAIPTGERLATTYDLACSMLHTRRIYSGIRFRAWNPPTPKPRPYH</sequence>
<name>A0A4Y2FQN6_ARAVE</name>
<evidence type="ECO:0008006" key="4">
    <source>
        <dbReference type="Google" id="ProtNLM"/>
    </source>
</evidence>
<accession>A0A4Y2FQN6</accession>
<keyword evidence="1" id="KW-0732">Signal</keyword>
<evidence type="ECO:0000256" key="1">
    <source>
        <dbReference type="SAM" id="SignalP"/>
    </source>
</evidence>
<evidence type="ECO:0000313" key="3">
    <source>
        <dbReference type="Proteomes" id="UP000499080"/>
    </source>
</evidence>
<gene>
    <name evidence="2" type="ORF">AVEN_221761_1</name>
</gene>
<evidence type="ECO:0000313" key="2">
    <source>
        <dbReference type="EMBL" id="GBM42649.1"/>
    </source>
</evidence>
<proteinExistence type="predicted"/>
<protein>
    <recommendedName>
        <fullName evidence="4">Secreted protein</fullName>
    </recommendedName>
</protein>
<reference evidence="2 3" key="1">
    <citation type="journal article" date="2019" name="Sci. Rep.">
        <title>Orb-weaving spider Araneus ventricosus genome elucidates the spidroin gene catalogue.</title>
        <authorList>
            <person name="Kono N."/>
            <person name="Nakamura H."/>
            <person name="Ohtoshi R."/>
            <person name="Moran D.A.P."/>
            <person name="Shinohara A."/>
            <person name="Yoshida Y."/>
            <person name="Fujiwara M."/>
            <person name="Mori M."/>
            <person name="Tomita M."/>
            <person name="Arakawa K."/>
        </authorList>
    </citation>
    <scope>NUCLEOTIDE SEQUENCE [LARGE SCALE GENOMIC DNA]</scope>
</reference>
<dbReference type="EMBL" id="BGPR01001001">
    <property type="protein sequence ID" value="GBM42649.1"/>
    <property type="molecule type" value="Genomic_DNA"/>
</dbReference>
<dbReference type="Proteomes" id="UP000499080">
    <property type="component" value="Unassembled WGS sequence"/>
</dbReference>
<dbReference type="AlphaFoldDB" id="A0A4Y2FQN6"/>